<evidence type="ECO:0000313" key="2">
    <source>
        <dbReference type="Proteomes" id="UP000663722"/>
    </source>
</evidence>
<sequence>MSGIKCQEKRLKFIFACGQRAMAVIKILENFSGNIIFRPCRFF</sequence>
<proteinExistence type="predicted"/>
<dbReference type="Proteomes" id="UP000663722">
    <property type="component" value="Chromosome"/>
</dbReference>
<name>A0A975BVB4_9BACT</name>
<organism evidence="1 2">
    <name type="scientific">Desulfonema magnum</name>
    <dbReference type="NCBI Taxonomy" id="45655"/>
    <lineage>
        <taxon>Bacteria</taxon>
        <taxon>Pseudomonadati</taxon>
        <taxon>Thermodesulfobacteriota</taxon>
        <taxon>Desulfobacteria</taxon>
        <taxon>Desulfobacterales</taxon>
        <taxon>Desulfococcaceae</taxon>
        <taxon>Desulfonema</taxon>
    </lineage>
</organism>
<gene>
    <name evidence="1" type="ORF">dnm_085110</name>
</gene>
<accession>A0A975BVB4</accession>
<reference evidence="1" key="1">
    <citation type="journal article" date="2021" name="Microb. Physiol.">
        <title>Proteogenomic Insights into the Physiology of Marine, Sulfate-Reducing, Filamentous Desulfonema limicola and Desulfonema magnum.</title>
        <authorList>
            <person name="Schnaars V."/>
            <person name="Wohlbrand L."/>
            <person name="Scheve S."/>
            <person name="Hinrichs C."/>
            <person name="Reinhardt R."/>
            <person name="Rabus R."/>
        </authorList>
    </citation>
    <scope>NUCLEOTIDE SEQUENCE</scope>
    <source>
        <strain evidence="1">4be13</strain>
    </source>
</reference>
<dbReference type="AlphaFoldDB" id="A0A975BVB4"/>
<keyword evidence="2" id="KW-1185">Reference proteome</keyword>
<dbReference type="KEGG" id="dmm:dnm_085110"/>
<dbReference type="EMBL" id="CP061800">
    <property type="protein sequence ID" value="QTA92431.1"/>
    <property type="molecule type" value="Genomic_DNA"/>
</dbReference>
<protein>
    <submittedName>
        <fullName evidence="1">Uncharacterized protein</fullName>
    </submittedName>
</protein>
<evidence type="ECO:0000313" key="1">
    <source>
        <dbReference type="EMBL" id="QTA92431.1"/>
    </source>
</evidence>